<dbReference type="GO" id="GO:0043491">
    <property type="term" value="P:phosphatidylinositol 3-kinase/protein kinase B signal transduction"/>
    <property type="evidence" value="ECO:0007669"/>
    <property type="project" value="TreeGrafter"/>
</dbReference>
<dbReference type="InterPro" id="IPR029071">
    <property type="entry name" value="Ubiquitin-like_domsf"/>
</dbReference>
<dbReference type="Pfam" id="PF00454">
    <property type="entry name" value="PI3_PI4_kinase"/>
    <property type="match status" value="1"/>
</dbReference>
<evidence type="ECO:0008006" key="13">
    <source>
        <dbReference type="Google" id="ProtNLM"/>
    </source>
</evidence>
<dbReference type="InterPro" id="IPR035892">
    <property type="entry name" value="C2_domain_sf"/>
</dbReference>
<keyword evidence="4" id="KW-0067">ATP-binding</keyword>
<feature type="domain" description="PI3K-ABD" evidence="7">
    <location>
        <begin position="15"/>
        <end position="107"/>
    </location>
</feature>
<gene>
    <name evidence="11" type="ORF">LOTGIDRAFT_179045</name>
</gene>
<proteinExistence type="inferred from homology"/>
<dbReference type="AlphaFoldDB" id="V3ZCI6"/>
<keyword evidence="1" id="KW-0808">Transferase</keyword>
<accession>V3ZCI6</accession>
<dbReference type="InterPro" id="IPR003113">
    <property type="entry name" value="PI3K_ABD"/>
</dbReference>
<dbReference type="InterPro" id="IPR018936">
    <property type="entry name" value="PI3/4_kinase_CS"/>
</dbReference>
<evidence type="ECO:0000259" key="7">
    <source>
        <dbReference type="PROSITE" id="PS51544"/>
    </source>
</evidence>
<organism evidence="11 12">
    <name type="scientific">Lottia gigantea</name>
    <name type="common">Giant owl limpet</name>
    <dbReference type="NCBI Taxonomy" id="225164"/>
    <lineage>
        <taxon>Eukaryota</taxon>
        <taxon>Metazoa</taxon>
        <taxon>Spiralia</taxon>
        <taxon>Lophotrochozoa</taxon>
        <taxon>Mollusca</taxon>
        <taxon>Gastropoda</taxon>
        <taxon>Patellogastropoda</taxon>
        <taxon>Lottioidea</taxon>
        <taxon>Lottiidae</taxon>
        <taxon>Lottia</taxon>
    </lineage>
</organism>
<keyword evidence="3" id="KW-0418">Kinase</keyword>
<dbReference type="OMA" id="KGCKQHV"/>
<dbReference type="HOGENOM" id="CLU_002191_1_3_1"/>
<feature type="domain" description="PI3K/PI4K catalytic" evidence="6">
    <location>
        <begin position="680"/>
        <end position="957"/>
    </location>
</feature>
<dbReference type="PANTHER" id="PTHR10048">
    <property type="entry name" value="PHOSPHATIDYLINOSITOL KINASE"/>
    <property type="match status" value="1"/>
</dbReference>
<evidence type="ECO:0000313" key="11">
    <source>
        <dbReference type="EMBL" id="ESO88783.1"/>
    </source>
</evidence>
<dbReference type="PROSITE" id="PS51545">
    <property type="entry name" value="PIK_HELICAL"/>
    <property type="match status" value="1"/>
</dbReference>
<dbReference type="PROSITE" id="PS51546">
    <property type="entry name" value="PI3K_RBD"/>
    <property type="match status" value="1"/>
</dbReference>
<dbReference type="InterPro" id="IPR011009">
    <property type="entry name" value="Kinase-like_dom_sf"/>
</dbReference>
<dbReference type="InterPro" id="IPR036940">
    <property type="entry name" value="PI3/4_kinase_cat_sf"/>
</dbReference>
<dbReference type="Gene3D" id="2.60.40.150">
    <property type="entry name" value="C2 domain"/>
    <property type="match status" value="1"/>
</dbReference>
<dbReference type="GO" id="GO:0035005">
    <property type="term" value="F:1-phosphatidylinositol-4-phosphate 3-kinase activity"/>
    <property type="evidence" value="ECO:0007669"/>
    <property type="project" value="TreeGrafter"/>
</dbReference>
<feature type="domain" description="PIK helical" evidence="8">
    <location>
        <begin position="427"/>
        <end position="605"/>
    </location>
</feature>
<evidence type="ECO:0000256" key="5">
    <source>
        <dbReference type="PROSITE-ProRule" id="PRU00880"/>
    </source>
</evidence>
<dbReference type="SUPFAM" id="SSF48371">
    <property type="entry name" value="ARM repeat"/>
    <property type="match status" value="1"/>
</dbReference>
<dbReference type="InterPro" id="IPR042236">
    <property type="entry name" value="PI3K_accessory_sf"/>
</dbReference>
<dbReference type="PROSITE" id="PS51547">
    <property type="entry name" value="C2_PI3K"/>
    <property type="match status" value="1"/>
</dbReference>
<dbReference type="SUPFAM" id="SSF49562">
    <property type="entry name" value="C2 domain (Calcium/lipid-binding domain, CaLB)"/>
    <property type="match status" value="1"/>
</dbReference>
<dbReference type="InterPro" id="IPR000341">
    <property type="entry name" value="PI3K_Ras-bd_dom"/>
</dbReference>
<evidence type="ECO:0000259" key="9">
    <source>
        <dbReference type="PROSITE" id="PS51546"/>
    </source>
</evidence>
<sequence length="973" mass="112928">MPPLATPDMQSLLNPDGCILIDFLLPTGIIVPLSVNFYEPLEQIKKELWLKASKLPLYSLLNSTCCYCFVCVNQLGVKEELIDESQCLNDIRPFYSTIPFLKLVEKQGDENNKTLLRNINSLVGKGPQKLEAWSTAEVTEFSTKMQQHCDRILQNRKSRGWVENLRIKHPQRLRPSWELPPRLQGHLSNDCIVVEIRNEMTQATYTVKQPAMGHPVDLITVALRKWANTSGRNPEDPDHYVLKPYGYEDYIYGDYPLQQFKYVYSCLIKNKAPQFWLLKRDDIVGEVKLFVGLYHGSESLCEVCNTGEVQINNGSCNVTIDLKFDINVSDLPSASRICFALYSLGNIEMLPAAWVNIPVYDFRSRLIRGERTMDMWTVEDNLGFDEICHVLGTIAPNPYGHDSPSLSVLFPDYNIRPNIIYPSYDKVISFFWKKTHSHYELQMIINKDPLSPLFEQEKELLWLLRYECLEKYPHALSKLLSSIKWCNHIDVAKMTALLQAWQCLPVDYALELLDFNFPDKNVREFAIKSLDEKLCDDEMSQYLLQLVQAVKYEIYLNCPLVKFLLSRAVQNQHIGQQLFWHLKSEMHDPRVMVRFRLIIEVYLRSSKDHLLVLLKQSEALGKLKGVNEIVKSSSFNLQDAKQNKKAKDHMKKILDQKSFKECLSNLCSPLSSIYKLKELLTEKCNIFNSKKRPLHIVWSNDDIYGSDINLIFKNGDDLRQDMLTLQMFQIMDNIWQFEGLDLRMNPYGCLATGHEQGMIEVVTMSKTVANIQKWYNKNAFNRKALFEWLKCFHPTKESLEGAVEEFILSCAGYCVATYVLGIGDRHNDNIMLKESGQLFHIDFGHFLGNFKSKFGVRRDRVPFVLTTHFVYVITNGDTKLENFKRFKEYCESAYLILRRKGHLFFSLFMMMLSSGLPQLTCTRDVEYLRETLKPDLSEEEALNHFRLKFQDAIKNSWTTTLNFFIHIKAKDNT</sequence>
<dbReference type="SMART" id="SM00146">
    <property type="entry name" value="PI3Kc"/>
    <property type="match status" value="1"/>
</dbReference>
<reference evidence="11 12" key="1">
    <citation type="journal article" date="2013" name="Nature">
        <title>Insights into bilaterian evolution from three spiralian genomes.</title>
        <authorList>
            <person name="Simakov O."/>
            <person name="Marletaz F."/>
            <person name="Cho S.J."/>
            <person name="Edsinger-Gonzales E."/>
            <person name="Havlak P."/>
            <person name="Hellsten U."/>
            <person name="Kuo D.H."/>
            <person name="Larsson T."/>
            <person name="Lv J."/>
            <person name="Arendt D."/>
            <person name="Savage R."/>
            <person name="Osoegawa K."/>
            <person name="de Jong P."/>
            <person name="Grimwood J."/>
            <person name="Chapman J.A."/>
            <person name="Shapiro H."/>
            <person name="Aerts A."/>
            <person name="Otillar R.P."/>
            <person name="Terry A.Y."/>
            <person name="Boore J.L."/>
            <person name="Grigoriev I.V."/>
            <person name="Lindberg D.R."/>
            <person name="Seaver E.C."/>
            <person name="Weisblat D.A."/>
            <person name="Putnam N.H."/>
            <person name="Rokhsar D.S."/>
        </authorList>
    </citation>
    <scope>NUCLEOTIDE SEQUENCE [LARGE SCALE GENOMIC DNA]</scope>
</reference>
<dbReference type="InterPro" id="IPR016024">
    <property type="entry name" value="ARM-type_fold"/>
</dbReference>
<evidence type="ECO:0000256" key="4">
    <source>
        <dbReference type="ARBA" id="ARBA00022840"/>
    </source>
</evidence>
<dbReference type="SMART" id="SM00143">
    <property type="entry name" value="PI3K_p85B"/>
    <property type="match status" value="1"/>
</dbReference>
<evidence type="ECO:0000259" key="6">
    <source>
        <dbReference type="PROSITE" id="PS50290"/>
    </source>
</evidence>
<evidence type="ECO:0000259" key="10">
    <source>
        <dbReference type="PROSITE" id="PS51547"/>
    </source>
</evidence>
<dbReference type="PROSITE" id="PS00916">
    <property type="entry name" value="PI3_4_KINASE_2"/>
    <property type="match status" value="1"/>
</dbReference>
<dbReference type="STRING" id="225164.V3ZCI6"/>
<dbReference type="GO" id="GO:0005886">
    <property type="term" value="C:plasma membrane"/>
    <property type="evidence" value="ECO:0007669"/>
    <property type="project" value="TreeGrafter"/>
</dbReference>
<dbReference type="PROSITE" id="PS51544">
    <property type="entry name" value="PI3K_ABD"/>
    <property type="match status" value="1"/>
</dbReference>
<evidence type="ECO:0000313" key="12">
    <source>
        <dbReference type="Proteomes" id="UP000030746"/>
    </source>
</evidence>
<dbReference type="SMART" id="SM00144">
    <property type="entry name" value="PI3K_rbd"/>
    <property type="match status" value="1"/>
</dbReference>
<dbReference type="Gene3D" id="3.30.1010.10">
    <property type="entry name" value="Phosphatidylinositol 3-kinase Catalytic Subunit, Chain A, domain 4"/>
    <property type="match status" value="1"/>
</dbReference>
<dbReference type="RefSeq" id="XP_009060457.1">
    <property type="nucleotide sequence ID" value="XM_009062209.1"/>
</dbReference>
<dbReference type="PANTHER" id="PTHR10048:SF118">
    <property type="entry name" value="PI-3 KINASE"/>
    <property type="match status" value="1"/>
</dbReference>
<evidence type="ECO:0000256" key="1">
    <source>
        <dbReference type="ARBA" id="ARBA00022679"/>
    </source>
</evidence>
<feature type="domain" description="C2 PI3K-type" evidence="10">
    <location>
        <begin position="257"/>
        <end position="422"/>
    </location>
</feature>
<dbReference type="Gene3D" id="3.10.20.90">
    <property type="entry name" value="Phosphatidylinositol 3-kinase Catalytic Subunit, Chain A, domain 1"/>
    <property type="match status" value="2"/>
</dbReference>
<dbReference type="OrthoDB" id="67688at2759"/>
<comment type="similarity">
    <text evidence="5">Belongs to the PI3/PI4-kinase family.</text>
</comment>
<dbReference type="CDD" id="cd05165">
    <property type="entry name" value="PI3Kc_I"/>
    <property type="match status" value="1"/>
</dbReference>
<dbReference type="FunFam" id="1.10.1070.11:FF:000001">
    <property type="entry name" value="Phosphatidylinositol 4,5-bisphosphate 3-kinase catalytic subunit"/>
    <property type="match status" value="1"/>
</dbReference>
<dbReference type="InterPro" id="IPR001263">
    <property type="entry name" value="PI3K_accessory_dom"/>
</dbReference>
<dbReference type="GO" id="GO:0005524">
    <property type="term" value="F:ATP binding"/>
    <property type="evidence" value="ECO:0007669"/>
    <property type="project" value="UniProtKB-KW"/>
</dbReference>
<dbReference type="GO" id="GO:0048015">
    <property type="term" value="P:phosphatidylinositol-mediated signaling"/>
    <property type="evidence" value="ECO:0007669"/>
    <property type="project" value="TreeGrafter"/>
</dbReference>
<dbReference type="InterPro" id="IPR002420">
    <property type="entry name" value="PI3K-type_C2_dom"/>
</dbReference>
<dbReference type="CTD" id="20244313"/>
<dbReference type="Pfam" id="PF00792">
    <property type="entry name" value="PI3K_C2"/>
    <property type="match status" value="1"/>
</dbReference>
<dbReference type="GeneID" id="20244313"/>
<dbReference type="InterPro" id="IPR015433">
    <property type="entry name" value="PI3/4_kinase"/>
</dbReference>
<feature type="domain" description="PI3K-RBD" evidence="9">
    <location>
        <begin position="187"/>
        <end position="279"/>
    </location>
</feature>
<name>V3ZCI6_LOTGI</name>
<dbReference type="GO" id="GO:0016303">
    <property type="term" value="F:1-phosphatidylinositol-3-kinase activity"/>
    <property type="evidence" value="ECO:0007669"/>
    <property type="project" value="TreeGrafter"/>
</dbReference>
<evidence type="ECO:0000259" key="8">
    <source>
        <dbReference type="PROSITE" id="PS51545"/>
    </source>
</evidence>
<dbReference type="GO" id="GO:0005942">
    <property type="term" value="C:phosphatidylinositol 3-kinase complex"/>
    <property type="evidence" value="ECO:0007669"/>
    <property type="project" value="TreeGrafter"/>
</dbReference>
<dbReference type="Proteomes" id="UP000030746">
    <property type="component" value="Unassembled WGS sequence"/>
</dbReference>
<dbReference type="Pfam" id="PF00613">
    <property type="entry name" value="PI3Ka"/>
    <property type="match status" value="1"/>
</dbReference>
<evidence type="ECO:0000256" key="2">
    <source>
        <dbReference type="ARBA" id="ARBA00022741"/>
    </source>
</evidence>
<dbReference type="Gene3D" id="1.10.1070.11">
    <property type="entry name" value="Phosphatidylinositol 3-/4-kinase, catalytic domain"/>
    <property type="match status" value="1"/>
</dbReference>
<keyword evidence="12" id="KW-1185">Reference proteome</keyword>
<dbReference type="Gene3D" id="1.25.40.70">
    <property type="entry name" value="Phosphatidylinositol 3-kinase, accessory domain (PIK)"/>
    <property type="match status" value="1"/>
</dbReference>
<dbReference type="Pfam" id="PF02192">
    <property type="entry name" value="PI3K_p85B"/>
    <property type="match status" value="1"/>
</dbReference>
<dbReference type="PROSITE" id="PS50290">
    <property type="entry name" value="PI3_4_KINASE_3"/>
    <property type="match status" value="1"/>
</dbReference>
<dbReference type="SMART" id="SM00145">
    <property type="entry name" value="PI3Ka"/>
    <property type="match status" value="1"/>
</dbReference>
<keyword evidence="2" id="KW-0547">Nucleotide-binding</keyword>
<dbReference type="GO" id="GO:0016477">
    <property type="term" value="P:cell migration"/>
    <property type="evidence" value="ECO:0007669"/>
    <property type="project" value="TreeGrafter"/>
</dbReference>
<dbReference type="SUPFAM" id="SSF54236">
    <property type="entry name" value="Ubiquitin-like"/>
    <property type="match status" value="1"/>
</dbReference>
<dbReference type="PROSITE" id="PS00915">
    <property type="entry name" value="PI3_4_KINASE_1"/>
    <property type="match status" value="1"/>
</dbReference>
<protein>
    <recommendedName>
        <fullName evidence="13">Phosphatidylinositol-4,5-bisphosphate 3-kinase</fullName>
    </recommendedName>
</protein>
<dbReference type="InterPro" id="IPR000403">
    <property type="entry name" value="PI3/4_kinase_cat_dom"/>
</dbReference>
<dbReference type="Pfam" id="PF00794">
    <property type="entry name" value="PI3K_rbd"/>
    <property type="match status" value="1"/>
</dbReference>
<evidence type="ECO:0000256" key="3">
    <source>
        <dbReference type="ARBA" id="ARBA00022777"/>
    </source>
</evidence>
<dbReference type="GO" id="GO:0005737">
    <property type="term" value="C:cytoplasm"/>
    <property type="evidence" value="ECO:0007669"/>
    <property type="project" value="TreeGrafter"/>
</dbReference>
<dbReference type="SUPFAM" id="SSF56112">
    <property type="entry name" value="Protein kinase-like (PK-like)"/>
    <property type="match status" value="1"/>
</dbReference>
<dbReference type="EMBL" id="KB202620">
    <property type="protein sequence ID" value="ESO88783.1"/>
    <property type="molecule type" value="Genomic_DNA"/>
</dbReference>
<dbReference type="KEGG" id="lgi:LOTGIDRAFT_179045"/>